<proteinExistence type="predicted"/>
<accession>A0ABX1UYT5</accession>
<evidence type="ECO:0000313" key="1">
    <source>
        <dbReference type="EMBL" id="NNH27353.1"/>
    </source>
</evidence>
<organism evidence="1 2">
    <name type="scientific">Acinetobacter terrestris</name>
    <dbReference type="NCBI Taxonomy" id="2529843"/>
    <lineage>
        <taxon>Bacteria</taxon>
        <taxon>Pseudomonadati</taxon>
        <taxon>Pseudomonadota</taxon>
        <taxon>Gammaproteobacteria</taxon>
        <taxon>Moraxellales</taxon>
        <taxon>Moraxellaceae</taxon>
        <taxon>Acinetobacter</taxon>
        <taxon>Acinetobacter Taxon 24</taxon>
    </lineage>
</organism>
<reference evidence="1 2" key="1">
    <citation type="submission" date="2020-04" db="EMBL/GenBank/DDBJ databases">
        <title>Acinetobacter Taxon 24.</title>
        <authorList>
            <person name="Nemec A."/>
            <person name="Radolfova-Krizova L."/>
            <person name="Higgins P.G."/>
            <person name="Spanelova P."/>
        </authorList>
    </citation>
    <scope>NUCLEOTIDE SEQUENCE [LARGE SCALE GENOMIC DNA]</scope>
    <source>
        <strain evidence="1 2">ANC 5084</strain>
    </source>
</reference>
<evidence type="ECO:0000313" key="2">
    <source>
        <dbReference type="Proteomes" id="UP000555322"/>
    </source>
</evidence>
<keyword evidence="2" id="KW-1185">Reference proteome</keyword>
<name>A0ABX1UYT5_9GAMM</name>
<dbReference type="Proteomes" id="UP000555322">
    <property type="component" value="Unassembled WGS sequence"/>
</dbReference>
<protein>
    <submittedName>
        <fullName evidence="1">Uncharacterized protein</fullName>
    </submittedName>
</protein>
<sequence>MADQKRKIETIRSIKNLKLSNTLIASLDDAGQAEAIAEAVNSLQNLTEQWN</sequence>
<dbReference type="RefSeq" id="WP_171536951.1">
    <property type="nucleotide sequence ID" value="NZ_JABERJ010000036.1"/>
</dbReference>
<comment type="caution">
    <text evidence="1">The sequence shown here is derived from an EMBL/GenBank/DDBJ whole genome shotgun (WGS) entry which is preliminary data.</text>
</comment>
<gene>
    <name evidence="1" type="ORF">HLH15_13000</name>
</gene>
<dbReference type="EMBL" id="JABERJ010000036">
    <property type="protein sequence ID" value="NNH27353.1"/>
    <property type="molecule type" value="Genomic_DNA"/>
</dbReference>